<proteinExistence type="predicted"/>
<dbReference type="AlphaFoldDB" id="X0PLF6"/>
<dbReference type="PATRIC" id="fig|1423734.3.peg.1818"/>
<comment type="caution">
    <text evidence="2">The sequence shown here is derived from an EMBL/GenBank/DDBJ whole genome shotgun (WGS) entry which is preliminary data.</text>
</comment>
<feature type="region of interest" description="Disordered" evidence="1">
    <location>
        <begin position="20"/>
        <end position="56"/>
    </location>
</feature>
<keyword evidence="3" id="KW-1185">Reference proteome</keyword>
<gene>
    <name evidence="2" type="ORF">FC83_GL001799</name>
</gene>
<evidence type="ECO:0000313" key="2">
    <source>
        <dbReference type="EMBL" id="KRM30663.1"/>
    </source>
</evidence>
<evidence type="ECO:0000256" key="1">
    <source>
        <dbReference type="SAM" id="MobiDB-lite"/>
    </source>
</evidence>
<organism evidence="2 3">
    <name type="scientific">Agrilactobacillus composti DSM 18527 = JCM 14202</name>
    <dbReference type="NCBI Taxonomy" id="1423734"/>
    <lineage>
        <taxon>Bacteria</taxon>
        <taxon>Bacillati</taxon>
        <taxon>Bacillota</taxon>
        <taxon>Bacilli</taxon>
        <taxon>Lactobacillales</taxon>
        <taxon>Lactobacillaceae</taxon>
        <taxon>Agrilactobacillus</taxon>
    </lineage>
</organism>
<dbReference type="Proteomes" id="UP000051236">
    <property type="component" value="Unassembled WGS sequence"/>
</dbReference>
<sequence>MASNQPDNLRPEDFRQLLQIAKNNQYAAKRTPDTDTNNTEQHIDDPAKPANGDDQI</sequence>
<protein>
    <submittedName>
        <fullName evidence="2">Uncharacterized protein</fullName>
    </submittedName>
</protein>
<reference evidence="2 3" key="1">
    <citation type="journal article" date="2015" name="Genome Announc.">
        <title>Expanding the biotechnology potential of lactobacilli through comparative genomics of 213 strains and associated genera.</title>
        <authorList>
            <person name="Sun Z."/>
            <person name="Harris H.M."/>
            <person name="McCann A."/>
            <person name="Guo C."/>
            <person name="Argimon S."/>
            <person name="Zhang W."/>
            <person name="Yang X."/>
            <person name="Jeffery I.B."/>
            <person name="Cooney J.C."/>
            <person name="Kagawa T.F."/>
            <person name="Liu W."/>
            <person name="Song Y."/>
            <person name="Salvetti E."/>
            <person name="Wrobel A."/>
            <person name="Rasinkangas P."/>
            <person name="Parkhill J."/>
            <person name="Rea M.C."/>
            <person name="O'Sullivan O."/>
            <person name="Ritari J."/>
            <person name="Douillard F.P."/>
            <person name="Paul Ross R."/>
            <person name="Yang R."/>
            <person name="Briner A.E."/>
            <person name="Felis G.E."/>
            <person name="de Vos W.M."/>
            <person name="Barrangou R."/>
            <person name="Klaenhammer T.R."/>
            <person name="Caufield P.W."/>
            <person name="Cui Y."/>
            <person name="Zhang H."/>
            <person name="O'Toole P.W."/>
        </authorList>
    </citation>
    <scope>NUCLEOTIDE SEQUENCE [LARGE SCALE GENOMIC DNA]</scope>
    <source>
        <strain evidence="2 3">DSM 18527</strain>
    </source>
</reference>
<name>X0PLF6_9LACO</name>
<evidence type="ECO:0000313" key="3">
    <source>
        <dbReference type="Proteomes" id="UP000051236"/>
    </source>
</evidence>
<dbReference type="EMBL" id="AZGA01000088">
    <property type="protein sequence ID" value="KRM30663.1"/>
    <property type="molecule type" value="Genomic_DNA"/>
</dbReference>
<accession>X0PLF6</accession>
<dbReference type="STRING" id="1423734.FC83_GL001799"/>
<dbReference type="RefSeq" id="WP_156405617.1">
    <property type="nucleotide sequence ID" value="NZ_AZGA01000088.1"/>
</dbReference>